<dbReference type="EC" id="2.6.1.-" evidence="4"/>
<keyword evidence="3 4" id="KW-0808">Transferase</keyword>
<comment type="cofactor">
    <cofactor evidence="1 4">
        <name>pyridoxal 5'-phosphate</name>
        <dbReference type="ChEBI" id="CHEBI:597326"/>
    </cofactor>
</comment>
<reference evidence="6 7" key="1">
    <citation type="journal article" date="2010" name="BMC Genomics">
        <title>Genome sequence of the pattern forming Paenibacillus vortex bacterium reveals potential for thriving in complex environments.</title>
        <authorList>
            <person name="Sirota-Madi A."/>
            <person name="Olender T."/>
            <person name="Helman Y."/>
            <person name="Ingham C."/>
            <person name="Brainis I."/>
            <person name="Roth D."/>
            <person name="Hagi E."/>
            <person name="Brodsky L."/>
            <person name="Leshkowitz D."/>
            <person name="Galatenko V."/>
            <person name="Nikolaev V."/>
            <person name="Mugasimangalam R.C."/>
            <person name="Bransburg-Zabary S."/>
            <person name="Gutnick D.L."/>
            <person name="Lancet D."/>
            <person name="Ben-Jacob E."/>
        </authorList>
    </citation>
    <scope>NUCLEOTIDE SEQUENCE [LARGE SCALE GENOMIC DNA]</scope>
    <source>
        <strain evidence="6 7">V453</strain>
    </source>
</reference>
<sequence>METLSKHTSERSWRADKLSQLGSSIFSEVSEWRLEALQSGRHIIDLSIGSPDLGPSVEIRESLSQEALKEENYTYPGTRGSAEFRGQSAAWMKHRFGVEVDSETELLSLMGSQDGLSHLAQAVCNPGDIAIVPNPGYPIYSGALAIAGVTPWYLPLKEENEFLPDLDDIPEEIWTKATFILLNFPGNPIAVRADLAFFAKLVGLAKKWNVLVVHDLAYSEMGFDGYRPVSVLQVPGAREIAVEFHSFSKSFNMAGCRIGFVAGNADAVGALRELKSNIDFGIFKPIQAAAIYALEQAMAYSEEEDGVASLYQQRRDILVASLAEAGWNVPKPEATMFLWARLPEGFRNSSAPWSSRRFARELLLATGVAVIPGDAFGSEGEGYVRIALVQEEAALQEAAQRIGKFIREHSESLHVKDLE</sequence>
<dbReference type="GO" id="GO:0008483">
    <property type="term" value="F:transaminase activity"/>
    <property type="evidence" value="ECO:0007669"/>
    <property type="project" value="UniProtKB-KW"/>
</dbReference>
<dbReference type="SUPFAM" id="SSF53383">
    <property type="entry name" value="PLP-dependent transferases"/>
    <property type="match status" value="1"/>
</dbReference>
<dbReference type="RefSeq" id="WP_006210761.1">
    <property type="nucleotide sequence ID" value="NZ_ADHJ01000036.1"/>
</dbReference>
<dbReference type="Gene3D" id="3.40.640.10">
    <property type="entry name" value="Type I PLP-dependent aspartate aminotransferase-like (Major domain)"/>
    <property type="match status" value="1"/>
</dbReference>
<feature type="domain" description="Aminotransferase class I/classII large" evidence="5">
    <location>
        <begin position="42"/>
        <end position="402"/>
    </location>
</feature>
<comment type="similarity">
    <text evidence="4">Belongs to the class-I pyridoxal-phosphate-dependent aminotransferase family.</text>
</comment>
<dbReference type="AlphaFoldDB" id="A0A2R9SSQ8"/>
<evidence type="ECO:0000313" key="7">
    <source>
        <dbReference type="Proteomes" id="UP000003094"/>
    </source>
</evidence>
<evidence type="ECO:0000256" key="4">
    <source>
        <dbReference type="RuleBase" id="RU000481"/>
    </source>
</evidence>
<evidence type="ECO:0000256" key="2">
    <source>
        <dbReference type="ARBA" id="ARBA00022576"/>
    </source>
</evidence>
<dbReference type="InterPro" id="IPR004838">
    <property type="entry name" value="NHTrfase_class1_PyrdxlP-BS"/>
</dbReference>
<dbReference type="PANTHER" id="PTHR42832">
    <property type="entry name" value="AMINO ACID AMINOTRANSFERASE"/>
    <property type="match status" value="1"/>
</dbReference>
<dbReference type="CDD" id="cd00609">
    <property type="entry name" value="AAT_like"/>
    <property type="match status" value="1"/>
</dbReference>
<dbReference type="Proteomes" id="UP000003094">
    <property type="component" value="Unassembled WGS sequence"/>
</dbReference>
<keyword evidence="7" id="KW-1185">Reference proteome</keyword>
<dbReference type="PANTHER" id="PTHR42832:SF3">
    <property type="entry name" value="L-GLUTAMINE--4-(METHYLSULFANYL)-2-OXOBUTANOATE AMINOTRANSFERASE"/>
    <property type="match status" value="1"/>
</dbReference>
<evidence type="ECO:0000313" key="6">
    <source>
        <dbReference type="EMBL" id="EFU40351.1"/>
    </source>
</evidence>
<dbReference type="KEGG" id="pvo:PVOR_19674"/>
<evidence type="ECO:0000256" key="3">
    <source>
        <dbReference type="ARBA" id="ARBA00022679"/>
    </source>
</evidence>
<comment type="caution">
    <text evidence="6">The sequence shown here is derived from an EMBL/GenBank/DDBJ whole genome shotgun (WGS) entry which is preliminary data.</text>
</comment>
<dbReference type="GO" id="GO:0030170">
    <property type="term" value="F:pyridoxal phosphate binding"/>
    <property type="evidence" value="ECO:0007669"/>
    <property type="project" value="InterPro"/>
</dbReference>
<keyword evidence="2 4" id="KW-0032">Aminotransferase</keyword>
<evidence type="ECO:0000256" key="1">
    <source>
        <dbReference type="ARBA" id="ARBA00001933"/>
    </source>
</evidence>
<dbReference type="Gene3D" id="3.90.1150.10">
    <property type="entry name" value="Aspartate Aminotransferase, domain 1"/>
    <property type="match status" value="1"/>
</dbReference>
<dbReference type="InterPro" id="IPR015421">
    <property type="entry name" value="PyrdxlP-dep_Trfase_major"/>
</dbReference>
<gene>
    <name evidence="6" type="ORF">PVOR_19674</name>
</gene>
<dbReference type="InterPro" id="IPR015422">
    <property type="entry name" value="PyrdxlP-dep_Trfase_small"/>
</dbReference>
<organism evidence="6 7">
    <name type="scientific">Paenibacillus vortex V453</name>
    <dbReference type="NCBI Taxonomy" id="715225"/>
    <lineage>
        <taxon>Bacteria</taxon>
        <taxon>Bacillati</taxon>
        <taxon>Bacillota</taxon>
        <taxon>Bacilli</taxon>
        <taxon>Bacillales</taxon>
        <taxon>Paenibacillaceae</taxon>
        <taxon>Paenibacillus</taxon>
    </lineage>
</organism>
<evidence type="ECO:0000259" key="5">
    <source>
        <dbReference type="Pfam" id="PF00155"/>
    </source>
</evidence>
<dbReference type="EMBL" id="ADHJ01000036">
    <property type="protein sequence ID" value="EFU40351.1"/>
    <property type="molecule type" value="Genomic_DNA"/>
</dbReference>
<dbReference type="Pfam" id="PF00155">
    <property type="entry name" value="Aminotran_1_2"/>
    <property type="match status" value="1"/>
</dbReference>
<dbReference type="PROSITE" id="PS00105">
    <property type="entry name" value="AA_TRANSFER_CLASS_1"/>
    <property type="match status" value="1"/>
</dbReference>
<dbReference type="InterPro" id="IPR050881">
    <property type="entry name" value="LL-DAP_aminotransferase"/>
</dbReference>
<dbReference type="InterPro" id="IPR004839">
    <property type="entry name" value="Aminotransferase_I/II_large"/>
</dbReference>
<accession>A0A2R9SSQ8</accession>
<dbReference type="InterPro" id="IPR015424">
    <property type="entry name" value="PyrdxlP-dep_Trfase"/>
</dbReference>
<proteinExistence type="inferred from homology"/>
<name>A0A2R9SSQ8_9BACL</name>
<protein>
    <recommendedName>
        <fullName evidence="4">Aminotransferase</fullName>
        <ecNumber evidence="4">2.6.1.-</ecNumber>
    </recommendedName>
</protein>